<evidence type="ECO:0000313" key="2">
    <source>
        <dbReference type="EMBL" id="GLQ56060.1"/>
    </source>
</evidence>
<dbReference type="PANTHER" id="PTHR43664:SF1">
    <property type="entry name" value="BETA-METHYLMALYL-COA DEHYDRATASE"/>
    <property type="match status" value="1"/>
</dbReference>
<proteinExistence type="predicted"/>
<dbReference type="RefSeq" id="WP_284341477.1">
    <property type="nucleotide sequence ID" value="NZ_BSNS01000016.1"/>
</dbReference>
<dbReference type="Pfam" id="PF01575">
    <property type="entry name" value="MaoC_dehydratas"/>
    <property type="match status" value="1"/>
</dbReference>
<dbReference type="InterPro" id="IPR029069">
    <property type="entry name" value="HotDog_dom_sf"/>
</dbReference>
<protein>
    <submittedName>
        <fullName evidence="2">Enoyl-CoA hydratase</fullName>
    </submittedName>
</protein>
<dbReference type="PANTHER" id="PTHR43664">
    <property type="entry name" value="MONOAMINE OXIDASE-RELATED"/>
    <property type="match status" value="1"/>
</dbReference>
<keyword evidence="3" id="KW-1185">Reference proteome</keyword>
<dbReference type="Gene3D" id="3.10.129.10">
    <property type="entry name" value="Hotdog Thioesterase"/>
    <property type="match status" value="1"/>
</dbReference>
<dbReference type="InterPro" id="IPR052342">
    <property type="entry name" value="MCH/BMMD"/>
</dbReference>
<dbReference type="SUPFAM" id="SSF54637">
    <property type="entry name" value="Thioesterase/thiol ester dehydrase-isomerase"/>
    <property type="match status" value="1"/>
</dbReference>
<reference evidence="3" key="1">
    <citation type="journal article" date="2019" name="Int. J. Syst. Evol. Microbiol.">
        <title>The Global Catalogue of Microorganisms (GCM) 10K type strain sequencing project: providing services to taxonomists for standard genome sequencing and annotation.</title>
        <authorList>
            <consortium name="The Broad Institute Genomics Platform"/>
            <consortium name="The Broad Institute Genome Sequencing Center for Infectious Disease"/>
            <person name="Wu L."/>
            <person name="Ma J."/>
        </authorList>
    </citation>
    <scope>NUCLEOTIDE SEQUENCE [LARGE SCALE GENOMIC DNA]</scope>
    <source>
        <strain evidence="3">NBRC 112416</strain>
    </source>
</reference>
<evidence type="ECO:0000259" key="1">
    <source>
        <dbReference type="Pfam" id="PF01575"/>
    </source>
</evidence>
<feature type="domain" description="MaoC-like" evidence="1">
    <location>
        <begin position="22"/>
        <end position="115"/>
    </location>
</feature>
<dbReference type="Proteomes" id="UP001156691">
    <property type="component" value="Unassembled WGS sequence"/>
</dbReference>
<comment type="caution">
    <text evidence="2">The sequence shown here is derived from an EMBL/GenBank/DDBJ whole genome shotgun (WGS) entry which is preliminary data.</text>
</comment>
<evidence type="ECO:0000313" key="3">
    <source>
        <dbReference type="Proteomes" id="UP001156691"/>
    </source>
</evidence>
<dbReference type="CDD" id="cd03454">
    <property type="entry name" value="YdeM"/>
    <property type="match status" value="1"/>
</dbReference>
<name>A0ABQ5W7I8_9HYPH</name>
<accession>A0ABQ5W7I8</accession>
<gene>
    <name evidence="2" type="ORF">GCM10010862_33190</name>
</gene>
<dbReference type="EMBL" id="BSNS01000016">
    <property type="protein sequence ID" value="GLQ56060.1"/>
    <property type="molecule type" value="Genomic_DNA"/>
</dbReference>
<organism evidence="2 3">
    <name type="scientific">Devosia nitrariae</name>
    <dbReference type="NCBI Taxonomy" id="2071872"/>
    <lineage>
        <taxon>Bacteria</taxon>
        <taxon>Pseudomonadati</taxon>
        <taxon>Pseudomonadota</taxon>
        <taxon>Alphaproteobacteria</taxon>
        <taxon>Hyphomicrobiales</taxon>
        <taxon>Devosiaceae</taxon>
        <taxon>Devosia</taxon>
    </lineage>
</organism>
<sequence>MTNPVTKDLRHFEDLEVGEVTDLGKVTVTKDMIVSFAREFDPFPFHLDEKAAKESLLGGLASSGWQTGALSLRMLVESFLGNIASAGGLGFKNLKWKNPVMVGDTIGGTVTIAELRRSHHHPEWGIITLDFDVKNQKGQPVMTMRLSNLVELRDPAAPILETAP</sequence>
<dbReference type="InterPro" id="IPR002539">
    <property type="entry name" value="MaoC-like_dom"/>
</dbReference>